<evidence type="ECO:0000256" key="6">
    <source>
        <dbReference type="ARBA" id="ARBA00048348"/>
    </source>
</evidence>
<reference evidence="10" key="1">
    <citation type="submission" date="2022-06" db="EMBL/GenBank/DDBJ databases">
        <title>New Polynucleobacter species.</title>
        <authorList>
            <person name="Hahn M.W."/>
        </authorList>
    </citation>
    <scope>NUCLEOTIDE SEQUENCE</scope>
    <source>
        <strain evidence="10">UK-FUSCHL-C3</strain>
    </source>
</reference>
<dbReference type="RefSeq" id="WP_353438308.1">
    <property type="nucleotide sequence ID" value="NZ_CP099959.1"/>
</dbReference>
<keyword evidence="5" id="KW-0456">Lyase</keyword>
<keyword evidence="8" id="KW-0732">Signal</keyword>
<dbReference type="PROSITE" id="PS51144">
    <property type="entry name" value="ALPHA_CA_2"/>
    <property type="match status" value="1"/>
</dbReference>
<dbReference type="PANTHER" id="PTHR18952:SF265">
    <property type="entry name" value="CARBONIC ANHYDRASE"/>
    <property type="match status" value="1"/>
</dbReference>
<keyword evidence="3" id="KW-0479">Metal-binding</keyword>
<evidence type="ECO:0000256" key="3">
    <source>
        <dbReference type="ARBA" id="ARBA00022723"/>
    </source>
</evidence>
<evidence type="ECO:0000259" key="9">
    <source>
        <dbReference type="PROSITE" id="PS51144"/>
    </source>
</evidence>
<evidence type="ECO:0000256" key="2">
    <source>
        <dbReference type="ARBA" id="ARBA00012925"/>
    </source>
</evidence>
<dbReference type="AlphaFoldDB" id="A0AAU8A1I9"/>
<evidence type="ECO:0000256" key="4">
    <source>
        <dbReference type="ARBA" id="ARBA00022833"/>
    </source>
</evidence>
<dbReference type="GO" id="GO:0008270">
    <property type="term" value="F:zinc ion binding"/>
    <property type="evidence" value="ECO:0007669"/>
    <property type="project" value="InterPro"/>
</dbReference>
<proteinExistence type="inferred from homology"/>
<evidence type="ECO:0000256" key="7">
    <source>
        <dbReference type="SAM" id="MobiDB-lite"/>
    </source>
</evidence>
<dbReference type="InterPro" id="IPR041891">
    <property type="entry name" value="Alpha_CA_prokaryot-like"/>
</dbReference>
<dbReference type="PANTHER" id="PTHR18952">
    <property type="entry name" value="CARBONIC ANHYDRASE"/>
    <property type="match status" value="1"/>
</dbReference>
<feature type="chain" id="PRO_5043336118" description="carbonic anhydrase" evidence="8">
    <location>
        <begin position="37"/>
        <end position="406"/>
    </location>
</feature>
<name>A0AAU8A1I9_9BURK</name>
<keyword evidence="4" id="KW-0862">Zinc</keyword>
<comment type="similarity">
    <text evidence="1">Belongs to the alpha-carbonic anhydrase family.</text>
</comment>
<dbReference type="EMBL" id="CP099959">
    <property type="protein sequence ID" value="XCC57278.1"/>
    <property type="molecule type" value="Genomic_DNA"/>
</dbReference>
<evidence type="ECO:0000256" key="8">
    <source>
        <dbReference type="SAM" id="SignalP"/>
    </source>
</evidence>
<evidence type="ECO:0000256" key="1">
    <source>
        <dbReference type="ARBA" id="ARBA00010718"/>
    </source>
</evidence>
<dbReference type="SUPFAM" id="SSF51069">
    <property type="entry name" value="Carbonic anhydrase"/>
    <property type="match status" value="1"/>
</dbReference>
<dbReference type="InterPro" id="IPR023561">
    <property type="entry name" value="Carbonic_anhydrase_a-class"/>
</dbReference>
<feature type="domain" description="Alpha-carbonic anhydrase" evidence="9">
    <location>
        <begin position="164"/>
        <end position="406"/>
    </location>
</feature>
<feature type="region of interest" description="Disordered" evidence="7">
    <location>
        <begin position="47"/>
        <end position="90"/>
    </location>
</feature>
<gene>
    <name evidence="10" type="ORF">NKE59_07215</name>
</gene>
<evidence type="ECO:0000256" key="5">
    <source>
        <dbReference type="ARBA" id="ARBA00023239"/>
    </source>
</evidence>
<dbReference type="InterPro" id="IPR036398">
    <property type="entry name" value="CA_dom_sf"/>
</dbReference>
<protein>
    <recommendedName>
        <fullName evidence="2">carbonic anhydrase</fullName>
        <ecNumber evidence="2">4.2.1.1</ecNumber>
    </recommendedName>
</protein>
<dbReference type="EC" id="4.2.1.1" evidence="2"/>
<dbReference type="Gene3D" id="3.10.200.10">
    <property type="entry name" value="Alpha carbonic anhydrase"/>
    <property type="match status" value="1"/>
</dbReference>
<sequence length="406" mass="44274">MNMISSPSLTGLTTTQGGARVLLCLLCSVSTFGAYAADDKTKEAAAPQAQVAKPVSPNAPEITKPTSPVAPTVAKPAAVASPKASTNPDQDMTDALVKKINKSSGDIVLRSSDLPPPFPAPKVEVKAELKPEVKAEKKAEVKPKDPPKPEAVVIKVKEELIPETPWSYTDGPAGPENWITLKKENQLCGKGKMQSPININFDNTVKGNLNPVVFEYRPFFLSLIDNGRTVEVIGAEGNNITLNEKQYRLIGFDFHKPSEEAFNGERAEMSVHLVHQHFDGSKVIVAVMLSSSPKLLGAAKKSWWDSAPKENPLFQIILNNVPLVKNQVASPRDVAINPNQLLPEDRTFFTYMGSLTEPPCTEGVTWIVMKNPVLVSAQQVHSFGQIYNNNARPLQIKGDRIIKESR</sequence>
<evidence type="ECO:0000313" key="10">
    <source>
        <dbReference type="EMBL" id="XCC57278.1"/>
    </source>
</evidence>
<dbReference type="GO" id="GO:0004089">
    <property type="term" value="F:carbonate dehydratase activity"/>
    <property type="evidence" value="ECO:0007669"/>
    <property type="project" value="UniProtKB-EC"/>
</dbReference>
<accession>A0AAU8A1I9</accession>
<dbReference type="CDD" id="cd03124">
    <property type="entry name" value="alpha_CA_prokaryotic_like"/>
    <property type="match status" value="1"/>
</dbReference>
<organism evidence="10">
    <name type="scientific">Polynucleobacter sp. UK-FUSCHL-C3</name>
    <dbReference type="NCBI Taxonomy" id="2955208"/>
    <lineage>
        <taxon>Bacteria</taxon>
        <taxon>Pseudomonadati</taxon>
        <taxon>Pseudomonadota</taxon>
        <taxon>Betaproteobacteria</taxon>
        <taxon>Burkholderiales</taxon>
        <taxon>Burkholderiaceae</taxon>
        <taxon>Polynucleobacter</taxon>
    </lineage>
</organism>
<feature type="signal peptide" evidence="8">
    <location>
        <begin position="1"/>
        <end position="36"/>
    </location>
</feature>
<dbReference type="InterPro" id="IPR001148">
    <property type="entry name" value="CA_dom"/>
</dbReference>
<feature type="compositionally biased region" description="Low complexity" evidence="7">
    <location>
        <begin position="65"/>
        <end position="86"/>
    </location>
</feature>
<comment type="catalytic activity">
    <reaction evidence="6">
        <text>hydrogencarbonate + H(+) = CO2 + H2O</text>
        <dbReference type="Rhea" id="RHEA:10748"/>
        <dbReference type="ChEBI" id="CHEBI:15377"/>
        <dbReference type="ChEBI" id="CHEBI:15378"/>
        <dbReference type="ChEBI" id="CHEBI:16526"/>
        <dbReference type="ChEBI" id="CHEBI:17544"/>
        <dbReference type="EC" id="4.2.1.1"/>
    </reaction>
</comment>
<dbReference type="SMART" id="SM01057">
    <property type="entry name" value="Carb_anhydrase"/>
    <property type="match status" value="1"/>
</dbReference>
<dbReference type="Pfam" id="PF00194">
    <property type="entry name" value="Carb_anhydrase"/>
    <property type="match status" value="1"/>
</dbReference>